<dbReference type="PANTHER" id="PTHR13847">
    <property type="entry name" value="SARCOSINE DEHYDROGENASE-RELATED"/>
    <property type="match status" value="1"/>
</dbReference>
<dbReference type="InterPro" id="IPR036188">
    <property type="entry name" value="FAD/NAD-bd_sf"/>
</dbReference>
<name>B3TC38_9ZZZZ</name>
<evidence type="ECO:0000256" key="1">
    <source>
        <dbReference type="ARBA" id="ARBA00023002"/>
    </source>
</evidence>
<keyword evidence="1" id="KW-0560">Oxidoreductase</keyword>
<sequence>MIDKIDVGIIGSGIFGASTAFHIARDTKLNVALFEKHDENTWLDAGSSGRSASIVRHNYSTDLMIKSAVKSHNIFKNFKKEVGEPIEFINNSYLGIVADKKLNALKNIVKRVQSFGINAVFLSPEELKEKHPYLNVEGVTGAIHNLDASYVYDPQEPLRIYAKQAQNFGAKFYYNTKVTGIKTSNNSVKSIVTDKGEVKVNYVLNCTGPWASEIGKMINVDIPVIAQRQQLVDVLPDKKWGLTRPTFSDHEQQVYVRPMRGGIAHCGGHYFGSECNPDKYNQGVDNEFILDVMKKISLRIPSLKGAKVVKGYSGLYENTSDTYPIVGEMEELNGFINCVGWSGHGYKHGPMFGILLKELIETGKPSLDIDFLGLKRFETGKLIKTAYGVNAPYG</sequence>
<dbReference type="PANTHER" id="PTHR13847:SF287">
    <property type="entry name" value="FAD-DEPENDENT OXIDOREDUCTASE DOMAIN-CONTAINING PROTEIN 1"/>
    <property type="match status" value="1"/>
</dbReference>
<evidence type="ECO:0000313" key="3">
    <source>
        <dbReference type="EMBL" id="ABZ10147.1"/>
    </source>
</evidence>
<dbReference type="GO" id="GO:0016491">
    <property type="term" value="F:oxidoreductase activity"/>
    <property type="evidence" value="ECO:0007669"/>
    <property type="project" value="UniProtKB-KW"/>
</dbReference>
<dbReference type="AlphaFoldDB" id="B3TC38"/>
<dbReference type="EMBL" id="EU016667">
    <property type="protein sequence ID" value="ABZ10147.1"/>
    <property type="molecule type" value="Genomic_DNA"/>
</dbReference>
<dbReference type="InterPro" id="IPR006076">
    <property type="entry name" value="FAD-dep_OxRdtase"/>
</dbReference>
<dbReference type="Gene3D" id="3.50.50.60">
    <property type="entry name" value="FAD/NAD(P)-binding domain"/>
    <property type="match status" value="1"/>
</dbReference>
<dbReference type="Pfam" id="PF01266">
    <property type="entry name" value="DAO"/>
    <property type="match status" value="1"/>
</dbReference>
<proteinExistence type="predicted"/>
<reference evidence="3" key="1">
    <citation type="journal article" date="2008" name="ISME J.">
        <title>Genomic patterns of recombination, clonal divergence and environment in marine microbial populations.</title>
        <authorList>
            <person name="Konstantinidis K.T."/>
            <person name="Delong E.F."/>
        </authorList>
    </citation>
    <scope>NUCLEOTIDE SEQUENCE</scope>
</reference>
<feature type="domain" description="FAD dependent oxidoreductase" evidence="2">
    <location>
        <begin position="6"/>
        <end position="358"/>
    </location>
</feature>
<accession>B3TC38</accession>
<protein>
    <submittedName>
        <fullName evidence="3">Putative FAD dependent oxidoreductase</fullName>
    </submittedName>
</protein>
<dbReference type="Gene3D" id="3.30.9.10">
    <property type="entry name" value="D-Amino Acid Oxidase, subunit A, domain 2"/>
    <property type="match status" value="1"/>
</dbReference>
<organism evidence="3">
    <name type="scientific">uncultured marine microorganism HF4000_APKG10H11</name>
    <dbReference type="NCBI Taxonomy" id="455559"/>
    <lineage>
        <taxon>unclassified sequences</taxon>
        <taxon>environmental samples</taxon>
    </lineage>
</organism>
<evidence type="ECO:0000259" key="2">
    <source>
        <dbReference type="Pfam" id="PF01266"/>
    </source>
</evidence>
<dbReference type="SUPFAM" id="SSF51905">
    <property type="entry name" value="FAD/NAD(P)-binding domain"/>
    <property type="match status" value="1"/>
</dbReference>
<gene>
    <name evidence="3" type="ORF">ALOHA_HF4000APKG10H11ctg1g7</name>
</gene>